<dbReference type="InterPro" id="IPR013320">
    <property type="entry name" value="ConA-like_dom_sf"/>
</dbReference>
<dbReference type="InterPro" id="IPR050546">
    <property type="entry name" value="Glycosyl_Hydrlase_16"/>
</dbReference>
<dbReference type="InterPro" id="IPR000757">
    <property type="entry name" value="Beta-glucanase-like"/>
</dbReference>
<evidence type="ECO:0000313" key="5">
    <source>
        <dbReference type="Proteomes" id="UP001501752"/>
    </source>
</evidence>
<dbReference type="CDD" id="cd08023">
    <property type="entry name" value="GH16_laminarinase_like"/>
    <property type="match status" value="1"/>
</dbReference>
<dbReference type="PANTHER" id="PTHR10963:SF55">
    <property type="entry name" value="GLYCOSIDE HYDROLASE FAMILY 16 PROTEIN"/>
    <property type="match status" value="1"/>
</dbReference>
<name>A0ABP9EER1_9ACTN</name>
<keyword evidence="5" id="KW-1185">Reference proteome</keyword>
<feature type="transmembrane region" description="Helical" evidence="2">
    <location>
        <begin position="93"/>
        <end position="114"/>
    </location>
</feature>
<protein>
    <recommendedName>
        <fullName evidence="3">GH16 domain-containing protein</fullName>
    </recommendedName>
</protein>
<comment type="caution">
    <text evidence="4">The sequence shown here is derived from an EMBL/GenBank/DDBJ whole genome shotgun (WGS) entry which is preliminary data.</text>
</comment>
<keyword evidence="2" id="KW-0812">Transmembrane</keyword>
<dbReference type="PROSITE" id="PS51257">
    <property type="entry name" value="PROKAR_LIPOPROTEIN"/>
    <property type="match status" value="1"/>
</dbReference>
<feature type="transmembrane region" description="Helical" evidence="2">
    <location>
        <begin position="32"/>
        <end position="55"/>
    </location>
</feature>
<sequence>MDRLLRRGWLALSGWAALACTALPGPDLLRLAVTAAFLVVCPGLALVRLVHPFTLRRGLPLDTLERAVLSVALSLALTALVAEAFYLARAFTVARATAALAVLTTLLVLVAAVLDRERMRRPGPRPAEPPGEKAAPDGRLRRVAGLGSAGLLALTTACGGSSAMPIGLSAPRSTASVDLSVPTAPGPWKKVFEDDFLGSRLDRADWATCYDWNDDGCTNAGNHELEWYLPSQVKVADGEAQLVAERRRTVGSDGKVYPWTSGMITTGRDSWDAPPRHTFTYGYFAAALRVPDEDTMFPAFWLLPEARKVPPELDVAEFISDARSVQMTVHWAEPDGSDTHQADRYGPVDFPAGFHVFAVDWEPTSLTWYVDGVERFRVTEPQKIPNVPMEILINLAVGYPVPPPADVDTATFKVDWVRVWQRPS</sequence>
<dbReference type="RefSeq" id="WP_345699980.1">
    <property type="nucleotide sequence ID" value="NZ_BAABIS010000001.1"/>
</dbReference>
<dbReference type="PROSITE" id="PS51762">
    <property type="entry name" value="GH16_2"/>
    <property type="match status" value="1"/>
</dbReference>
<dbReference type="PANTHER" id="PTHR10963">
    <property type="entry name" value="GLYCOSYL HYDROLASE-RELATED"/>
    <property type="match status" value="1"/>
</dbReference>
<evidence type="ECO:0000313" key="4">
    <source>
        <dbReference type="EMBL" id="GAA4872687.1"/>
    </source>
</evidence>
<reference evidence="5" key="1">
    <citation type="journal article" date="2019" name="Int. J. Syst. Evol. Microbiol.">
        <title>The Global Catalogue of Microorganisms (GCM) 10K type strain sequencing project: providing services to taxonomists for standard genome sequencing and annotation.</title>
        <authorList>
            <consortium name="The Broad Institute Genomics Platform"/>
            <consortium name="The Broad Institute Genome Sequencing Center for Infectious Disease"/>
            <person name="Wu L."/>
            <person name="Ma J."/>
        </authorList>
    </citation>
    <scope>NUCLEOTIDE SEQUENCE [LARGE SCALE GENOMIC DNA]</scope>
    <source>
        <strain evidence="5">JCM 13006</strain>
    </source>
</reference>
<dbReference type="Gene3D" id="2.60.120.200">
    <property type="match status" value="1"/>
</dbReference>
<comment type="similarity">
    <text evidence="1">Belongs to the glycosyl hydrolase 16 family.</text>
</comment>
<gene>
    <name evidence="4" type="ORF">GCM10023235_59690</name>
</gene>
<dbReference type="SUPFAM" id="SSF49899">
    <property type="entry name" value="Concanavalin A-like lectins/glucanases"/>
    <property type="match status" value="1"/>
</dbReference>
<dbReference type="EMBL" id="BAABIS010000001">
    <property type="protein sequence ID" value="GAA4872687.1"/>
    <property type="molecule type" value="Genomic_DNA"/>
</dbReference>
<accession>A0ABP9EER1</accession>
<keyword evidence="2" id="KW-1133">Transmembrane helix</keyword>
<evidence type="ECO:0000259" key="3">
    <source>
        <dbReference type="PROSITE" id="PS51762"/>
    </source>
</evidence>
<evidence type="ECO:0000256" key="1">
    <source>
        <dbReference type="ARBA" id="ARBA00006865"/>
    </source>
</evidence>
<evidence type="ECO:0000256" key="2">
    <source>
        <dbReference type="SAM" id="Phobius"/>
    </source>
</evidence>
<feature type="domain" description="GH16" evidence="3">
    <location>
        <begin position="179"/>
        <end position="424"/>
    </location>
</feature>
<proteinExistence type="inferred from homology"/>
<feature type="transmembrane region" description="Helical" evidence="2">
    <location>
        <begin position="67"/>
        <end position="87"/>
    </location>
</feature>
<keyword evidence="2" id="KW-0472">Membrane</keyword>
<dbReference type="Pfam" id="PF00722">
    <property type="entry name" value="Glyco_hydro_16"/>
    <property type="match status" value="1"/>
</dbReference>
<dbReference type="Proteomes" id="UP001501752">
    <property type="component" value="Unassembled WGS sequence"/>
</dbReference>
<organism evidence="4 5">
    <name type="scientific">Kitasatospora terrestris</name>
    <dbReference type="NCBI Taxonomy" id="258051"/>
    <lineage>
        <taxon>Bacteria</taxon>
        <taxon>Bacillati</taxon>
        <taxon>Actinomycetota</taxon>
        <taxon>Actinomycetes</taxon>
        <taxon>Kitasatosporales</taxon>
        <taxon>Streptomycetaceae</taxon>
        <taxon>Kitasatospora</taxon>
    </lineage>
</organism>